<dbReference type="Proteomes" id="UP000603200">
    <property type="component" value="Unassembled WGS sequence"/>
</dbReference>
<dbReference type="Gene3D" id="3.40.630.30">
    <property type="match status" value="1"/>
</dbReference>
<gene>
    <name evidence="2" type="ORF">Ahu01nite_072920</name>
</gene>
<feature type="domain" description="N-acetyltransferase" evidence="1">
    <location>
        <begin position="31"/>
        <end position="174"/>
    </location>
</feature>
<dbReference type="EMBL" id="BOMN01000105">
    <property type="protein sequence ID" value="GIE24190.1"/>
    <property type="molecule type" value="Genomic_DNA"/>
</dbReference>
<proteinExistence type="predicted"/>
<evidence type="ECO:0000313" key="3">
    <source>
        <dbReference type="Proteomes" id="UP000603200"/>
    </source>
</evidence>
<dbReference type="CDD" id="cd04301">
    <property type="entry name" value="NAT_SF"/>
    <property type="match status" value="1"/>
</dbReference>
<name>A0ABQ4A003_9ACTN</name>
<dbReference type="PROSITE" id="PS51186">
    <property type="entry name" value="GNAT"/>
    <property type="match status" value="1"/>
</dbReference>
<accession>A0ABQ4A003</accession>
<dbReference type="InterPro" id="IPR000182">
    <property type="entry name" value="GNAT_dom"/>
</dbReference>
<evidence type="ECO:0000313" key="2">
    <source>
        <dbReference type="EMBL" id="GIE24190.1"/>
    </source>
</evidence>
<dbReference type="SUPFAM" id="SSF55729">
    <property type="entry name" value="Acyl-CoA N-acyltransferases (Nat)"/>
    <property type="match status" value="1"/>
</dbReference>
<protein>
    <submittedName>
        <fullName evidence="2">Acetyltransferase</fullName>
    </submittedName>
</protein>
<dbReference type="Pfam" id="PF13302">
    <property type="entry name" value="Acetyltransf_3"/>
    <property type="match status" value="1"/>
</dbReference>
<sequence length="174" mass="18995">MPELIAPTSRLHKQWLDARDDWGIGVYQDGSGVRPGDDVDTVDGFAAFVRKLLRESDPSIAPAPGWVHCTYWWIVEGDEILGTISLRHELNDFLLEAGGHIGYGVRPAARGKGLAGVALAQVLAYAKQLGIDRALLSCDVGNAASRRTIEKNGGVLEDIRTTDLGQVRRYWIAT</sequence>
<reference evidence="2 3" key="1">
    <citation type="submission" date="2021-01" db="EMBL/GenBank/DDBJ databases">
        <title>Whole genome shotgun sequence of Actinoplanes humidus NBRC 14915.</title>
        <authorList>
            <person name="Komaki H."/>
            <person name="Tamura T."/>
        </authorList>
    </citation>
    <scope>NUCLEOTIDE SEQUENCE [LARGE SCALE GENOMIC DNA]</scope>
    <source>
        <strain evidence="2 3">NBRC 14915</strain>
    </source>
</reference>
<dbReference type="PANTHER" id="PTHR39173">
    <property type="entry name" value="ACETYLTRANSFERASE"/>
    <property type="match status" value="1"/>
</dbReference>
<evidence type="ECO:0000259" key="1">
    <source>
        <dbReference type="PROSITE" id="PS51186"/>
    </source>
</evidence>
<comment type="caution">
    <text evidence="2">The sequence shown here is derived from an EMBL/GenBank/DDBJ whole genome shotgun (WGS) entry which is preliminary data.</text>
</comment>
<dbReference type="InterPro" id="IPR016181">
    <property type="entry name" value="Acyl_CoA_acyltransferase"/>
</dbReference>
<organism evidence="2 3">
    <name type="scientific">Winogradskya humida</name>
    <dbReference type="NCBI Taxonomy" id="113566"/>
    <lineage>
        <taxon>Bacteria</taxon>
        <taxon>Bacillati</taxon>
        <taxon>Actinomycetota</taxon>
        <taxon>Actinomycetes</taxon>
        <taxon>Micromonosporales</taxon>
        <taxon>Micromonosporaceae</taxon>
        <taxon>Winogradskya</taxon>
    </lineage>
</organism>
<dbReference type="PANTHER" id="PTHR39173:SF1">
    <property type="entry name" value="ACETYLTRANSFERASE"/>
    <property type="match status" value="1"/>
</dbReference>
<keyword evidence="3" id="KW-1185">Reference proteome</keyword>
<dbReference type="RefSeq" id="WP_203841226.1">
    <property type="nucleotide sequence ID" value="NZ_BAAATV010000012.1"/>
</dbReference>